<reference evidence="1" key="1">
    <citation type="journal article" date="2015" name="PLoS Genet.">
        <title>Genome Sequencing of the Perciform Fish Larimichthys crocea Provides Insights into Molecular and Genetic Mechanisms of Stress Adaptation.</title>
        <authorList>
            <person name="Ao J."/>
            <person name="Mu Y."/>
            <person name="Xiang L.X."/>
            <person name="Fan D."/>
            <person name="Feng M."/>
            <person name="Zhang S."/>
            <person name="Shi Q."/>
            <person name="Zhu L.Y."/>
            <person name="Li T."/>
            <person name="Ding Y."/>
            <person name="Nie L."/>
            <person name="Li Q."/>
            <person name="Dong W.R."/>
            <person name="Jiang L."/>
            <person name="Sun B."/>
            <person name="Zhang X."/>
            <person name="Li M."/>
            <person name="Zhang H.Q."/>
            <person name="Xie S."/>
            <person name="Zhu Y."/>
            <person name="Jiang X."/>
            <person name="Wang X."/>
            <person name="Mu P."/>
            <person name="Chen W."/>
            <person name="Yue Z."/>
            <person name="Wang Z."/>
            <person name="Wang J."/>
            <person name="Shao J.Z."/>
            <person name="Chen X."/>
        </authorList>
    </citation>
    <scope>NUCLEOTIDE SEQUENCE [LARGE SCALE GENOMIC DNA]</scope>
    <source>
        <strain evidence="1">SSNF</strain>
        <tissue evidence="1">Blood</tissue>
    </source>
</reference>
<protein>
    <submittedName>
        <fullName evidence="1">Nck-associated protein 5</fullName>
    </submittedName>
</protein>
<accession>A0A0F8BTS2</accession>
<proteinExistence type="predicted"/>
<dbReference type="AlphaFoldDB" id="A0A0F8BTS2"/>
<name>A0A0F8BTS2_LARCR</name>
<organism evidence="1">
    <name type="scientific">Larimichthys crocea</name>
    <name type="common">Large yellow croaker</name>
    <name type="synonym">Pseudosciaena crocea</name>
    <dbReference type="NCBI Taxonomy" id="215358"/>
    <lineage>
        <taxon>Eukaryota</taxon>
        <taxon>Metazoa</taxon>
        <taxon>Chordata</taxon>
        <taxon>Craniata</taxon>
        <taxon>Vertebrata</taxon>
        <taxon>Euteleostomi</taxon>
        <taxon>Actinopterygii</taxon>
        <taxon>Neopterygii</taxon>
        <taxon>Teleostei</taxon>
        <taxon>Neoteleostei</taxon>
        <taxon>Acanthomorphata</taxon>
        <taxon>Eupercaria</taxon>
        <taxon>Sciaenidae</taxon>
        <taxon>Larimichthys</taxon>
    </lineage>
</organism>
<evidence type="ECO:0000313" key="1">
    <source>
        <dbReference type="EMBL" id="KKF17187.1"/>
    </source>
</evidence>
<sequence>MKKSESLRLPVNKFGLTRLAVDVTCHVDVRGCLTSTVTLLKLQTGCNKYSLQRTQEQLWDAVWLHKASQVCESPEGRRAMNRHLERREHLKRLSLDSSIPEYMDANKCIDELLKQLEEERRNVRSGLSVTSIRSHGPNLASPAVFCLLEQMAFLCDPFHTLEDEEG</sequence>
<dbReference type="EMBL" id="KQ042242">
    <property type="protein sequence ID" value="KKF17187.1"/>
    <property type="molecule type" value="Genomic_DNA"/>
</dbReference>
<gene>
    <name evidence="1" type="ORF">EH28_01862</name>
</gene>